<evidence type="ECO:0000256" key="2">
    <source>
        <dbReference type="ARBA" id="ARBA00023125"/>
    </source>
</evidence>
<evidence type="ECO:0000259" key="6">
    <source>
        <dbReference type="PROSITE" id="PS52039"/>
    </source>
</evidence>
<dbReference type="GO" id="GO:0003917">
    <property type="term" value="F:DNA topoisomerase type I (single strand cut, ATP-independent) activity"/>
    <property type="evidence" value="ECO:0007669"/>
    <property type="project" value="UniProtKB-EC"/>
</dbReference>
<dbReference type="WBParaSite" id="PDA_v2.g22079.t1">
    <property type="protein sequence ID" value="PDA_v2.g22079.t1"/>
    <property type="gene ID" value="PDA_v2.g22079"/>
</dbReference>
<dbReference type="PROSITE" id="PS52039">
    <property type="entry name" value="TOPO_IA_2"/>
    <property type="match status" value="1"/>
</dbReference>
<dbReference type="InterPro" id="IPR000380">
    <property type="entry name" value="Topo_IA"/>
</dbReference>
<keyword evidence="3 4" id="KW-0413">Isomerase</keyword>
<reference evidence="8" key="1">
    <citation type="submission" date="2022-11" db="UniProtKB">
        <authorList>
            <consortium name="WormBaseParasite"/>
        </authorList>
    </citation>
    <scope>IDENTIFICATION</scope>
</reference>
<dbReference type="PANTHER" id="PTHR11390">
    <property type="entry name" value="PROKARYOTIC DNA TOPOISOMERASE"/>
    <property type="match status" value="1"/>
</dbReference>
<dbReference type="InterPro" id="IPR023405">
    <property type="entry name" value="Topo_IA_core_domain"/>
</dbReference>
<proteinExistence type="inferred from homology"/>
<comment type="similarity">
    <text evidence="4">Belongs to the type IA topoisomerase family.</text>
</comment>
<keyword evidence="2 4" id="KW-0238">DNA-binding</keyword>
<dbReference type="PANTHER" id="PTHR11390:SF21">
    <property type="entry name" value="DNA TOPOISOMERASE 3-ALPHA"/>
    <property type="match status" value="1"/>
</dbReference>
<comment type="catalytic activity">
    <reaction evidence="4">
        <text>ATP-independent breakage of single-stranded DNA, followed by passage and rejoining.</text>
        <dbReference type="EC" id="5.6.2.1"/>
    </reaction>
</comment>
<comment type="function">
    <text evidence="4">Introduces a single-strand break via transesterification at a target site in duplex DNA. Releases the supercoiling and torsional tension of DNA introduced during the DNA replication and transcription by transiently cleaving and rejoining one strand of the DNA duplex. The scissile phosphodiester is attacked by the catalytic tyrosine of the enzyme, resulting in the formation of a DNA-(5'-phosphotyrosyl)-enzyme intermediate and the expulsion of a 3'-OH DNA strand.</text>
</comment>
<dbReference type="GO" id="GO:0006310">
    <property type="term" value="P:DNA recombination"/>
    <property type="evidence" value="ECO:0007669"/>
    <property type="project" value="TreeGrafter"/>
</dbReference>
<keyword evidence="1 4" id="KW-0799">Topoisomerase</keyword>
<name>A0A914PTP8_9BILA</name>
<dbReference type="GO" id="GO:0006265">
    <property type="term" value="P:DNA topological change"/>
    <property type="evidence" value="ECO:0007669"/>
    <property type="project" value="InterPro"/>
</dbReference>
<evidence type="ECO:0000256" key="5">
    <source>
        <dbReference type="SAM" id="MobiDB-lite"/>
    </source>
</evidence>
<evidence type="ECO:0000256" key="1">
    <source>
        <dbReference type="ARBA" id="ARBA00023029"/>
    </source>
</evidence>
<dbReference type="EC" id="5.6.2.1" evidence="4"/>
<dbReference type="Gene3D" id="1.10.290.10">
    <property type="entry name" value="Topoisomerase I, domain 4"/>
    <property type="match status" value="1"/>
</dbReference>
<dbReference type="Proteomes" id="UP000887578">
    <property type="component" value="Unplaced"/>
</dbReference>
<sequence length="430" mass="49569">MAVDQHLHNLKVIDLLPKFCLEFVVNVNGQKVVILSEPLDEEEAKKRVASLQKFGHCRVVGGPDHVKTETVKAPAGINSCDLLKDQSKYFGRRPVATADIAQRLYTKAMTTYSRTETTKHPNDMKLSVWQLRANLLHFKKDDDIGFSPNMNFNEEKAKERGINRGDHPPIMPIGKPLSRFARYLSKEEIEVYHYICRRFLASSMPDYQYSNKVVMFEMGDGLMLPYLFAQHDVLGFTEVLPEYKVASPGDTVIAKLVPGAEFAYTVSIKEYPHQKFLLEHELLEKMEKYNVGTDGTIPNYIETMERDGYVKVDPKTRELKPTGLGIKMIEAYRGRECIPDMVEAKYREKFIQGIEEIASGKRDFVTFYNESMKDVYAHYKKFAAYLERYIEATKKELKPLVKEKNAHDSVMENEKKKAREEAEKKLKLEK</sequence>
<evidence type="ECO:0000313" key="7">
    <source>
        <dbReference type="Proteomes" id="UP000887578"/>
    </source>
</evidence>
<dbReference type="GO" id="GO:0006281">
    <property type="term" value="P:DNA repair"/>
    <property type="evidence" value="ECO:0007669"/>
    <property type="project" value="TreeGrafter"/>
</dbReference>
<dbReference type="InterPro" id="IPR013826">
    <property type="entry name" value="Topo_IA_cen_sub3"/>
</dbReference>
<dbReference type="SMART" id="SM00437">
    <property type="entry name" value="TOP1Ac"/>
    <property type="match status" value="1"/>
</dbReference>
<dbReference type="GO" id="GO:0003677">
    <property type="term" value="F:DNA binding"/>
    <property type="evidence" value="ECO:0007669"/>
    <property type="project" value="UniProtKB-KW"/>
</dbReference>
<dbReference type="SUPFAM" id="SSF56712">
    <property type="entry name" value="Prokaryotic type I DNA topoisomerase"/>
    <property type="match status" value="1"/>
</dbReference>
<dbReference type="PRINTS" id="PR00417">
    <property type="entry name" value="PRTPISMRASEI"/>
</dbReference>
<feature type="domain" description="Topo IA-type catalytic" evidence="6">
    <location>
        <begin position="1"/>
        <end position="379"/>
    </location>
</feature>
<dbReference type="InterPro" id="IPR003602">
    <property type="entry name" value="Topo_IA_DNA-bd_dom"/>
</dbReference>
<dbReference type="Gene3D" id="1.10.460.10">
    <property type="entry name" value="Topoisomerase I, domain 2"/>
    <property type="match status" value="1"/>
</dbReference>
<dbReference type="InterPro" id="IPR023406">
    <property type="entry name" value="Topo_IA_AS"/>
</dbReference>
<protein>
    <recommendedName>
        <fullName evidence="4">DNA topoisomerase</fullName>
        <ecNumber evidence="4">5.6.2.1</ecNumber>
    </recommendedName>
</protein>
<dbReference type="InterPro" id="IPR013824">
    <property type="entry name" value="Topo_IA_cen_sub1"/>
</dbReference>
<evidence type="ECO:0000256" key="4">
    <source>
        <dbReference type="RuleBase" id="RU362092"/>
    </source>
</evidence>
<dbReference type="Pfam" id="PF01131">
    <property type="entry name" value="Topoisom_bac"/>
    <property type="match status" value="1"/>
</dbReference>
<dbReference type="AlphaFoldDB" id="A0A914PTP8"/>
<feature type="region of interest" description="Disordered" evidence="5">
    <location>
        <begin position="401"/>
        <end position="430"/>
    </location>
</feature>
<evidence type="ECO:0000256" key="3">
    <source>
        <dbReference type="ARBA" id="ARBA00023235"/>
    </source>
</evidence>
<accession>A0A914PTP8</accession>
<organism evidence="7 8">
    <name type="scientific">Panagrolaimus davidi</name>
    <dbReference type="NCBI Taxonomy" id="227884"/>
    <lineage>
        <taxon>Eukaryota</taxon>
        <taxon>Metazoa</taxon>
        <taxon>Ecdysozoa</taxon>
        <taxon>Nematoda</taxon>
        <taxon>Chromadorea</taxon>
        <taxon>Rhabditida</taxon>
        <taxon>Tylenchina</taxon>
        <taxon>Panagrolaimomorpha</taxon>
        <taxon>Panagrolaimoidea</taxon>
        <taxon>Panagrolaimidae</taxon>
        <taxon>Panagrolaimus</taxon>
    </lineage>
</organism>
<dbReference type="PROSITE" id="PS00396">
    <property type="entry name" value="TOPO_IA_1"/>
    <property type="match status" value="1"/>
</dbReference>
<evidence type="ECO:0000313" key="8">
    <source>
        <dbReference type="WBParaSite" id="PDA_v2.g22079.t1"/>
    </source>
</evidence>
<dbReference type="InterPro" id="IPR013497">
    <property type="entry name" value="Topo_IA_cen"/>
</dbReference>
<keyword evidence="7" id="KW-1185">Reference proteome</keyword>